<keyword evidence="3" id="KW-1185">Reference proteome</keyword>
<keyword evidence="1" id="KW-0812">Transmembrane</keyword>
<keyword evidence="1" id="KW-0472">Membrane</keyword>
<dbReference type="AlphaFoldDB" id="A0A8J7Q5F5"/>
<dbReference type="RefSeq" id="WP_207860704.1">
    <property type="nucleotide sequence ID" value="NZ_JAFREP010000019.1"/>
</dbReference>
<evidence type="ECO:0000313" key="2">
    <source>
        <dbReference type="EMBL" id="MBO1320752.1"/>
    </source>
</evidence>
<organism evidence="2 3">
    <name type="scientific">Acanthopleuribacter pedis</name>
    <dbReference type="NCBI Taxonomy" id="442870"/>
    <lineage>
        <taxon>Bacteria</taxon>
        <taxon>Pseudomonadati</taxon>
        <taxon>Acidobacteriota</taxon>
        <taxon>Holophagae</taxon>
        <taxon>Acanthopleuribacterales</taxon>
        <taxon>Acanthopleuribacteraceae</taxon>
        <taxon>Acanthopleuribacter</taxon>
    </lineage>
</organism>
<dbReference type="Proteomes" id="UP000664417">
    <property type="component" value="Unassembled WGS sequence"/>
</dbReference>
<accession>A0A8J7Q5F5</accession>
<comment type="caution">
    <text evidence="2">The sequence shown here is derived from an EMBL/GenBank/DDBJ whole genome shotgun (WGS) entry which is preliminary data.</text>
</comment>
<reference evidence="2" key="1">
    <citation type="submission" date="2021-03" db="EMBL/GenBank/DDBJ databases">
        <authorList>
            <person name="Wang G."/>
        </authorList>
    </citation>
    <scope>NUCLEOTIDE SEQUENCE</scope>
    <source>
        <strain evidence="2">KCTC 12899</strain>
    </source>
</reference>
<dbReference type="EMBL" id="JAFREP010000019">
    <property type="protein sequence ID" value="MBO1320752.1"/>
    <property type="molecule type" value="Genomic_DNA"/>
</dbReference>
<name>A0A8J7Q5F5_9BACT</name>
<protein>
    <recommendedName>
        <fullName evidence="4">ATP-grasp domain-containing protein</fullName>
    </recommendedName>
</protein>
<evidence type="ECO:0000256" key="1">
    <source>
        <dbReference type="SAM" id="Phobius"/>
    </source>
</evidence>
<keyword evidence="1" id="KW-1133">Transmembrane helix</keyword>
<dbReference type="SUPFAM" id="SSF56059">
    <property type="entry name" value="Glutathione synthetase ATP-binding domain-like"/>
    <property type="match status" value="1"/>
</dbReference>
<feature type="transmembrane region" description="Helical" evidence="1">
    <location>
        <begin position="12"/>
        <end position="29"/>
    </location>
</feature>
<evidence type="ECO:0008006" key="4">
    <source>
        <dbReference type="Google" id="ProtNLM"/>
    </source>
</evidence>
<proteinExistence type="predicted"/>
<gene>
    <name evidence="2" type="ORF">J3U88_19895</name>
</gene>
<evidence type="ECO:0000313" key="3">
    <source>
        <dbReference type="Proteomes" id="UP000664417"/>
    </source>
</evidence>
<sequence>MLKKFFTWHHFPFWFFHLPTVPYIIWLSLKARSPFFYGACNPIIHHNGGGDRPSKTFVLRQLDPAYLPRTVRVAPSTARADLERLCAEAGLAPPLMVKPDKGERGSLVVRVTDFDQLENAVRTHRESVLLQEWVDTAYEYGVLYERMPGAAHGRITSISVKTLLSVEGDGRQNVGALSRAQAGHARFRAKIDALPGDLLQRVPAAGEHVILDHVAQQAHGARFWDANTLITPEVTAFFDQLCAPLDGFYLGRFDLKATGPESLATGEGLVVLELNGTASVPLHVFDPAVGFLDTYKAMYRHWAAIYRISVANHQRGVAYLRPRDAVRYLFKRFEKRNADVGVS</sequence>